<feature type="transmembrane region" description="Helical" evidence="11">
    <location>
        <begin position="288"/>
        <end position="311"/>
    </location>
</feature>
<dbReference type="SMART" id="SM00283">
    <property type="entry name" value="MA"/>
    <property type="match status" value="1"/>
</dbReference>
<comment type="caution">
    <text evidence="14">The sequence shown here is derived from an EMBL/GenBank/DDBJ whole genome shotgun (WGS) entry which is preliminary data.</text>
</comment>
<evidence type="ECO:0000256" key="1">
    <source>
        <dbReference type="ARBA" id="ARBA00004651"/>
    </source>
</evidence>
<dbReference type="Proteomes" id="UP001597318">
    <property type="component" value="Unassembled WGS sequence"/>
</dbReference>
<dbReference type="CDD" id="cd06225">
    <property type="entry name" value="HAMP"/>
    <property type="match status" value="1"/>
</dbReference>
<evidence type="ECO:0000256" key="7">
    <source>
        <dbReference type="ARBA" id="ARBA00023136"/>
    </source>
</evidence>
<evidence type="ECO:0000313" key="14">
    <source>
        <dbReference type="EMBL" id="MFD2213069.1"/>
    </source>
</evidence>
<dbReference type="InterPro" id="IPR003122">
    <property type="entry name" value="Tar_rcpt_lig-bd"/>
</dbReference>
<evidence type="ECO:0000256" key="10">
    <source>
        <dbReference type="PROSITE-ProRule" id="PRU00284"/>
    </source>
</evidence>
<dbReference type="CDD" id="cd11386">
    <property type="entry name" value="MCP_signal"/>
    <property type="match status" value="1"/>
</dbReference>
<feature type="domain" description="HAMP" evidence="13">
    <location>
        <begin position="312"/>
        <end position="364"/>
    </location>
</feature>
<comment type="subcellular location">
    <subcellularLocation>
        <location evidence="1">Cell membrane</location>
        <topology evidence="1">Multi-pass membrane protein</topology>
    </subcellularLocation>
</comment>
<gene>
    <name evidence="14" type="ORF">ACFSKK_04995</name>
</gene>
<evidence type="ECO:0000259" key="12">
    <source>
        <dbReference type="PROSITE" id="PS50111"/>
    </source>
</evidence>
<dbReference type="SUPFAM" id="SSF103190">
    <property type="entry name" value="Sensory domain-like"/>
    <property type="match status" value="1"/>
</dbReference>
<dbReference type="InterPro" id="IPR004089">
    <property type="entry name" value="MCPsignal_dom"/>
</dbReference>
<keyword evidence="6 11" id="KW-1133">Transmembrane helix</keyword>
<evidence type="ECO:0000259" key="13">
    <source>
        <dbReference type="PROSITE" id="PS50885"/>
    </source>
</evidence>
<keyword evidence="15" id="KW-1185">Reference proteome</keyword>
<keyword evidence="3" id="KW-0488">Methylation</keyword>
<dbReference type="PANTHER" id="PTHR32089:SF114">
    <property type="entry name" value="METHYL-ACCEPTING CHEMOTAXIS PROTEIN MCPB"/>
    <property type="match status" value="1"/>
</dbReference>
<evidence type="ECO:0000256" key="6">
    <source>
        <dbReference type="ARBA" id="ARBA00022989"/>
    </source>
</evidence>
<dbReference type="Pfam" id="PF02743">
    <property type="entry name" value="dCache_1"/>
    <property type="match status" value="1"/>
</dbReference>
<keyword evidence="2" id="KW-1003">Cell membrane</keyword>
<evidence type="ECO:0000256" key="5">
    <source>
        <dbReference type="ARBA" id="ARBA00022692"/>
    </source>
</evidence>
<dbReference type="SMART" id="SM00319">
    <property type="entry name" value="TarH"/>
    <property type="match status" value="1"/>
</dbReference>
<dbReference type="Gene3D" id="1.10.8.500">
    <property type="entry name" value="HAMP domain in histidine kinase"/>
    <property type="match status" value="1"/>
</dbReference>
<reference evidence="15" key="1">
    <citation type="journal article" date="2019" name="Int. J. Syst. Evol. Microbiol.">
        <title>The Global Catalogue of Microorganisms (GCM) 10K type strain sequencing project: providing services to taxonomists for standard genome sequencing and annotation.</title>
        <authorList>
            <consortium name="The Broad Institute Genomics Platform"/>
            <consortium name="The Broad Institute Genome Sequencing Center for Infectious Disease"/>
            <person name="Wu L."/>
            <person name="Ma J."/>
        </authorList>
    </citation>
    <scope>NUCLEOTIDE SEQUENCE [LARGE SCALE GENOMIC DNA]</scope>
    <source>
        <strain evidence="15">CGMCC 1.15474</strain>
    </source>
</reference>
<dbReference type="SUPFAM" id="SSF58104">
    <property type="entry name" value="Methyl-accepting chemotaxis protein (MCP) signaling domain"/>
    <property type="match status" value="1"/>
</dbReference>
<accession>A0ABW5BTZ8</accession>
<dbReference type="InterPro" id="IPR029151">
    <property type="entry name" value="Sensor-like_sf"/>
</dbReference>
<dbReference type="SMART" id="SM00304">
    <property type="entry name" value="HAMP"/>
    <property type="match status" value="2"/>
</dbReference>
<dbReference type="InterPro" id="IPR033479">
    <property type="entry name" value="dCache_1"/>
</dbReference>
<dbReference type="CDD" id="cd12913">
    <property type="entry name" value="PDC1_MCP_like"/>
    <property type="match status" value="1"/>
</dbReference>
<evidence type="ECO:0000256" key="2">
    <source>
        <dbReference type="ARBA" id="ARBA00022475"/>
    </source>
</evidence>
<dbReference type="Pfam" id="PF00672">
    <property type="entry name" value="HAMP"/>
    <property type="match status" value="1"/>
</dbReference>
<evidence type="ECO:0000256" key="8">
    <source>
        <dbReference type="ARBA" id="ARBA00023224"/>
    </source>
</evidence>
<comment type="similarity">
    <text evidence="9">Belongs to the methyl-accepting chemotaxis (MCP) protein family.</text>
</comment>
<dbReference type="EMBL" id="JBHUIK010000001">
    <property type="protein sequence ID" value="MFD2213069.1"/>
    <property type="molecule type" value="Genomic_DNA"/>
</dbReference>
<dbReference type="PROSITE" id="PS50111">
    <property type="entry name" value="CHEMOTAXIS_TRANSDUC_2"/>
    <property type="match status" value="1"/>
</dbReference>
<dbReference type="CDD" id="cd12912">
    <property type="entry name" value="PDC2_MCP_like"/>
    <property type="match status" value="1"/>
</dbReference>
<name>A0ABW5BTZ8_9BACI</name>
<dbReference type="InterPro" id="IPR003660">
    <property type="entry name" value="HAMP_dom"/>
</dbReference>
<keyword evidence="7 11" id="KW-0472">Membrane</keyword>
<dbReference type="PANTHER" id="PTHR32089">
    <property type="entry name" value="METHYL-ACCEPTING CHEMOTAXIS PROTEIN MCPB"/>
    <property type="match status" value="1"/>
</dbReference>
<dbReference type="Gene3D" id="3.30.450.20">
    <property type="entry name" value="PAS domain"/>
    <property type="match status" value="2"/>
</dbReference>
<evidence type="ECO:0000256" key="9">
    <source>
        <dbReference type="ARBA" id="ARBA00029447"/>
    </source>
</evidence>
<dbReference type="Pfam" id="PF00015">
    <property type="entry name" value="MCPsignal"/>
    <property type="match status" value="1"/>
</dbReference>
<dbReference type="PROSITE" id="PS50885">
    <property type="entry name" value="HAMP"/>
    <property type="match status" value="1"/>
</dbReference>
<keyword evidence="5 11" id="KW-0812">Transmembrane</keyword>
<organism evidence="14 15">
    <name type="scientific">Metabacillus endolithicus</name>
    <dbReference type="NCBI Taxonomy" id="1535204"/>
    <lineage>
        <taxon>Bacteria</taxon>
        <taxon>Bacillati</taxon>
        <taxon>Bacillota</taxon>
        <taxon>Bacilli</taxon>
        <taxon>Bacillales</taxon>
        <taxon>Bacillaceae</taxon>
        <taxon>Metabacillus</taxon>
    </lineage>
</organism>
<proteinExistence type="inferred from homology"/>
<keyword evidence="4" id="KW-0145">Chemotaxis</keyword>
<dbReference type="RefSeq" id="WP_379050376.1">
    <property type="nucleotide sequence ID" value="NZ_JBHUIK010000001.1"/>
</dbReference>
<evidence type="ECO:0000256" key="4">
    <source>
        <dbReference type="ARBA" id="ARBA00022500"/>
    </source>
</evidence>
<evidence type="ECO:0000313" key="15">
    <source>
        <dbReference type="Proteomes" id="UP001597318"/>
    </source>
</evidence>
<protein>
    <submittedName>
        <fullName evidence="14">Methyl-accepting chemotaxis protein</fullName>
    </submittedName>
</protein>
<dbReference type="Gene3D" id="1.10.287.950">
    <property type="entry name" value="Methyl-accepting chemotaxis protein"/>
    <property type="match status" value="1"/>
</dbReference>
<feature type="domain" description="Methyl-accepting transducer" evidence="12">
    <location>
        <begin position="383"/>
        <end position="619"/>
    </location>
</feature>
<sequence length="669" mass="72277">MKIRHVLKNNVLKGFDRNLTIRKKLIIAFACILLVPSLAIGFISYQSAKSELQDSMLQTAKESVQLIDSSMNSQLIPIEKDIEYFAQTAKTANAKIDIEEISKIKLKFNQYIETKPGAQAIYIGTDTGEMIVSPTLQLPDDYDPRDRPWYTLAMENKGEVVITDPYIDANTNETSVTFAKVLNDGSGVVAVDVNLNVLKDMISVVKVGAEGYVTIVDETQTYLIHPSKQGEKVTGDWVGNLFKSNTGEFSYTIDGKAKEMDFITNELTGWKIAGTMYTSEISEAARGIFLKTLAVVLVSSILGAIVIFVIIRSILQPIRMLVASSEKIANGDLAVDINISSNDEVGQLSKSFNKMVENLRAVVVSLQTASERVSSSSEELIASADQSTAGTKQVTESIQQVASGAESQTLKIDANNAALDEVLQGILRISSSSSNVSDLAQATVSEAEVGGKFVKDSLEQMKFIHASVTESNKVIQSLSNRSQEIGKILDAISEIANQTNLLALNAAIEAARAGEHGKGFAVVADEVRKLAEQSQQSAGQISTLISSIQQDTNHSVQVMSEVSKNAEQGLSISTETSEKFDSILNRMNTMTPQIEEVSATVQQITAAIQEVTASANELAIIAKESSATSEEVAATTEQQLASMEEITAASKALTGMAEELQSIIDRFKV</sequence>
<evidence type="ECO:0000256" key="3">
    <source>
        <dbReference type="ARBA" id="ARBA00022481"/>
    </source>
</evidence>
<keyword evidence="8 10" id="KW-0807">Transducer</keyword>
<evidence type="ECO:0000256" key="11">
    <source>
        <dbReference type="SAM" id="Phobius"/>
    </source>
</evidence>